<name>A0ACD0P293_9BASI</name>
<organism evidence="1 2">
    <name type="scientific">Violaceomyces palustris</name>
    <dbReference type="NCBI Taxonomy" id="1673888"/>
    <lineage>
        <taxon>Eukaryota</taxon>
        <taxon>Fungi</taxon>
        <taxon>Dikarya</taxon>
        <taxon>Basidiomycota</taxon>
        <taxon>Ustilaginomycotina</taxon>
        <taxon>Ustilaginomycetes</taxon>
        <taxon>Violaceomycetales</taxon>
        <taxon>Violaceomycetaceae</taxon>
        <taxon>Violaceomyces</taxon>
    </lineage>
</organism>
<accession>A0ACD0P293</accession>
<dbReference type="EMBL" id="KZ819791">
    <property type="protein sequence ID" value="PWN52199.1"/>
    <property type="molecule type" value="Genomic_DNA"/>
</dbReference>
<dbReference type="Proteomes" id="UP000245626">
    <property type="component" value="Unassembled WGS sequence"/>
</dbReference>
<reference evidence="1 2" key="1">
    <citation type="journal article" date="2018" name="Mol. Biol. Evol.">
        <title>Broad Genomic Sampling Reveals a Smut Pathogenic Ancestry of the Fungal Clade Ustilaginomycotina.</title>
        <authorList>
            <person name="Kijpornyongpan T."/>
            <person name="Mondo S.J."/>
            <person name="Barry K."/>
            <person name="Sandor L."/>
            <person name="Lee J."/>
            <person name="Lipzen A."/>
            <person name="Pangilinan J."/>
            <person name="LaButti K."/>
            <person name="Hainaut M."/>
            <person name="Henrissat B."/>
            <person name="Grigoriev I.V."/>
            <person name="Spatafora J.W."/>
            <person name="Aime M.C."/>
        </authorList>
    </citation>
    <scope>NUCLEOTIDE SEQUENCE [LARGE SCALE GENOMIC DNA]</scope>
    <source>
        <strain evidence="1 2">SA 807</strain>
    </source>
</reference>
<sequence>MPKRFTCTHEGCDASFSKPVHLRRHDLTHSSECRWGCPYCETNFKRIDSFQRHIKHQHSVTEVADVVPINLLDSTNRLSQRRSRDELEPGAKPLQQQQQQQQQYHHHHQQQQQQQSSSFTSGSSSDEMSPSSPKGQRIPYEAQQQQRQQQHAYHYHDRHVDRHHHTSPQEHPLSNPSPPSPPQYHHQHQQQHHHHHHHHHQQPSYLSRHSDQQLGSTAYPSSQPYYQPRDLQRHGQERDRQHQPSFHHPFAYQSQVKREELPLATLVHQPHHPSPSSPPTATSATEPSLSSGTPRDIGSNSLYPPTGSYGAELTTPATATSEDNSNIPSAFAVTVSTDLNPASLAPQHQQPPPPEALSQQLHVHGGAGGPHIVTPNGEAAPMSMLDDIIESILLESLTAFMPKTAGQTLPFVDSSAGLVHQNGERT</sequence>
<evidence type="ECO:0000313" key="1">
    <source>
        <dbReference type="EMBL" id="PWN52199.1"/>
    </source>
</evidence>
<evidence type="ECO:0000313" key="2">
    <source>
        <dbReference type="Proteomes" id="UP000245626"/>
    </source>
</evidence>
<proteinExistence type="predicted"/>
<protein>
    <submittedName>
        <fullName evidence="1">Uncharacterized protein</fullName>
    </submittedName>
</protein>
<gene>
    <name evidence="1" type="ORF">IE53DRAFT_13859</name>
</gene>
<keyword evidence="2" id="KW-1185">Reference proteome</keyword>